<evidence type="ECO:0000313" key="1">
    <source>
        <dbReference type="EMBL" id="CAI6332965.1"/>
    </source>
</evidence>
<dbReference type="Proteomes" id="UP001152607">
    <property type="component" value="Unassembled WGS sequence"/>
</dbReference>
<evidence type="ECO:0000313" key="2">
    <source>
        <dbReference type="Proteomes" id="UP001152607"/>
    </source>
</evidence>
<name>A0A9W4UBH0_9PLEO</name>
<gene>
    <name evidence="1" type="ORF">PDIGIT_LOCUS5998</name>
</gene>
<keyword evidence="2" id="KW-1185">Reference proteome</keyword>
<dbReference type="AlphaFoldDB" id="A0A9W4UBH0"/>
<proteinExistence type="predicted"/>
<organism evidence="1 2">
    <name type="scientific">Periconia digitata</name>
    <dbReference type="NCBI Taxonomy" id="1303443"/>
    <lineage>
        <taxon>Eukaryota</taxon>
        <taxon>Fungi</taxon>
        <taxon>Dikarya</taxon>
        <taxon>Ascomycota</taxon>
        <taxon>Pezizomycotina</taxon>
        <taxon>Dothideomycetes</taxon>
        <taxon>Pleosporomycetidae</taxon>
        <taxon>Pleosporales</taxon>
        <taxon>Massarineae</taxon>
        <taxon>Periconiaceae</taxon>
        <taxon>Periconia</taxon>
    </lineage>
</organism>
<dbReference type="EMBL" id="CAOQHR010000004">
    <property type="protein sequence ID" value="CAI6332965.1"/>
    <property type="molecule type" value="Genomic_DNA"/>
</dbReference>
<protein>
    <submittedName>
        <fullName evidence="1">Uncharacterized protein</fullName>
    </submittedName>
</protein>
<comment type="caution">
    <text evidence="1">The sequence shown here is derived from an EMBL/GenBank/DDBJ whole genome shotgun (WGS) entry which is preliminary data.</text>
</comment>
<reference evidence="1" key="1">
    <citation type="submission" date="2023-01" db="EMBL/GenBank/DDBJ databases">
        <authorList>
            <person name="Van Ghelder C."/>
            <person name="Rancurel C."/>
        </authorList>
    </citation>
    <scope>NUCLEOTIDE SEQUENCE</scope>
    <source>
        <strain evidence="1">CNCM I-4278</strain>
    </source>
</reference>
<accession>A0A9W4UBH0</accession>
<sequence>MAIGGRQHTLGRRSTRSCGGLGSSFRAGKSIVLFLRRGIVLQCVRAANGNLRDAETPSRLSDLSCFV</sequence>